<feature type="transmembrane region" description="Helical" evidence="7">
    <location>
        <begin position="368"/>
        <end position="388"/>
    </location>
</feature>
<dbReference type="AlphaFoldDB" id="A0A2R7Y4U8"/>
<evidence type="ECO:0000256" key="4">
    <source>
        <dbReference type="ARBA" id="ARBA00022692"/>
    </source>
</evidence>
<dbReference type="Gene3D" id="1.20.1250.20">
    <property type="entry name" value="MFS general substrate transporter like domains"/>
    <property type="match status" value="1"/>
</dbReference>
<dbReference type="CDD" id="cd17321">
    <property type="entry name" value="MFS_MMR_MDR_like"/>
    <property type="match status" value="1"/>
</dbReference>
<accession>A0A2R7Y4U8</accession>
<feature type="transmembrane region" description="Helical" evidence="7">
    <location>
        <begin position="178"/>
        <end position="196"/>
    </location>
</feature>
<evidence type="ECO:0000256" key="3">
    <source>
        <dbReference type="ARBA" id="ARBA00022475"/>
    </source>
</evidence>
<evidence type="ECO:0000259" key="8">
    <source>
        <dbReference type="PROSITE" id="PS50850"/>
    </source>
</evidence>
<feature type="transmembrane region" description="Helical" evidence="7">
    <location>
        <begin position="409"/>
        <end position="434"/>
    </location>
</feature>
<organism evidence="9 10">
    <name type="scientific">Candidatus Terraquivivens tikiterensis</name>
    <dbReference type="NCBI Taxonomy" id="1980982"/>
    <lineage>
        <taxon>Archaea</taxon>
        <taxon>Nitrososphaerota</taxon>
        <taxon>Candidatus Wolframiiraptoraceae</taxon>
        <taxon>Candidatus Terraquivivens</taxon>
    </lineage>
</organism>
<feature type="transmembrane region" description="Helical" evidence="7">
    <location>
        <begin position="313"/>
        <end position="330"/>
    </location>
</feature>
<feature type="transmembrane region" description="Helical" evidence="7">
    <location>
        <begin position="20"/>
        <end position="45"/>
    </location>
</feature>
<proteinExistence type="predicted"/>
<dbReference type="PROSITE" id="PS50850">
    <property type="entry name" value="MFS"/>
    <property type="match status" value="1"/>
</dbReference>
<dbReference type="EMBL" id="NDWU01000012">
    <property type="protein sequence ID" value="PUA31862.1"/>
    <property type="molecule type" value="Genomic_DNA"/>
</dbReference>
<keyword evidence="5 7" id="KW-1133">Transmembrane helix</keyword>
<dbReference type="InterPro" id="IPR036259">
    <property type="entry name" value="MFS_trans_sf"/>
</dbReference>
<evidence type="ECO:0000256" key="5">
    <source>
        <dbReference type="ARBA" id="ARBA00022989"/>
    </source>
</evidence>
<evidence type="ECO:0000256" key="6">
    <source>
        <dbReference type="ARBA" id="ARBA00023136"/>
    </source>
</evidence>
<feature type="transmembrane region" description="Helical" evidence="7">
    <location>
        <begin position="57"/>
        <end position="76"/>
    </location>
</feature>
<dbReference type="Gene3D" id="1.20.1720.10">
    <property type="entry name" value="Multidrug resistance protein D"/>
    <property type="match status" value="1"/>
</dbReference>
<feature type="transmembrane region" description="Helical" evidence="7">
    <location>
        <begin position="208"/>
        <end position="231"/>
    </location>
</feature>
<feature type="transmembrane region" description="Helical" evidence="7">
    <location>
        <begin position="88"/>
        <end position="107"/>
    </location>
</feature>
<comment type="caution">
    <text evidence="9">The sequence shown here is derived from an EMBL/GenBank/DDBJ whole genome shotgun (WGS) entry which is preliminary data.</text>
</comment>
<feature type="transmembrane region" description="Helical" evidence="7">
    <location>
        <begin position="237"/>
        <end position="256"/>
    </location>
</feature>
<feature type="transmembrane region" description="Helical" evidence="7">
    <location>
        <begin position="113"/>
        <end position="132"/>
    </location>
</feature>
<evidence type="ECO:0000313" key="9">
    <source>
        <dbReference type="EMBL" id="PUA31862.1"/>
    </source>
</evidence>
<dbReference type="SUPFAM" id="SSF103473">
    <property type="entry name" value="MFS general substrate transporter"/>
    <property type="match status" value="1"/>
</dbReference>
<gene>
    <name evidence="9" type="ORF">B9J98_05040</name>
</gene>
<sequence>MEIFKGINLALEVWNMKYKWVVLTVTTVGVLMAGVDSRILIVGLPQVAYALKADAEQAVWFTQAYLLASTITLLLIGRLTDLVGRVKIYNVGFAIFTVGSALASMATSPTQLIIFRAIQGFGSAFLITNSVAIITDATPKEELGLSLGINQIAFRFGAMAGLTLSGLVLSVLDWRALFYINIPIGIFGTWWAHRRLKEISHAERGASFDFLGFAIFTVFLSSLLLALTFSAYGIAEYPAVFGFVLSASATLVLFILHERRTKHPILDPKLFKIRKFVGGIVSLALNATAFGGVMLLLSLYLQIVKGLNVFDSGVRLLPFELAFLIAGPVSGRLSDKFGQRKFMILGLTLTSISLFLLSSIGINTPSHYVVTQMIILGAGIGMFSSPNMSYIMGSVPEERRGVASAVRAIFFNVGFTISLNLAVLVMSATIPYPLVSSIISSIDAVPLQFSEKVLFSQALGHTLFCMCMLNAAAIITSLI</sequence>
<feature type="domain" description="Major facilitator superfamily (MFS) profile" evidence="8">
    <location>
        <begin position="22"/>
        <end position="479"/>
    </location>
</feature>
<dbReference type="Proteomes" id="UP000244066">
    <property type="component" value="Unassembled WGS sequence"/>
</dbReference>
<feature type="transmembrane region" description="Helical" evidence="7">
    <location>
        <begin position="342"/>
        <end position="362"/>
    </location>
</feature>
<protein>
    <recommendedName>
        <fullName evidence="8">Major facilitator superfamily (MFS) profile domain-containing protein</fullName>
    </recommendedName>
</protein>
<evidence type="ECO:0000256" key="2">
    <source>
        <dbReference type="ARBA" id="ARBA00022448"/>
    </source>
</evidence>
<evidence type="ECO:0000256" key="7">
    <source>
        <dbReference type="SAM" id="Phobius"/>
    </source>
</evidence>
<name>A0A2R7Y4U8_9ARCH</name>
<dbReference type="Pfam" id="PF07690">
    <property type="entry name" value="MFS_1"/>
    <property type="match status" value="1"/>
</dbReference>
<feature type="transmembrane region" description="Helical" evidence="7">
    <location>
        <begin position="276"/>
        <end position="301"/>
    </location>
</feature>
<comment type="subcellular location">
    <subcellularLocation>
        <location evidence="1">Cell membrane</location>
        <topology evidence="1">Multi-pass membrane protein</topology>
    </subcellularLocation>
</comment>
<dbReference type="InterPro" id="IPR004638">
    <property type="entry name" value="EmrB-like"/>
</dbReference>
<feature type="transmembrane region" description="Helical" evidence="7">
    <location>
        <begin position="454"/>
        <end position="478"/>
    </location>
</feature>
<keyword evidence="2" id="KW-0813">Transport</keyword>
<evidence type="ECO:0000256" key="1">
    <source>
        <dbReference type="ARBA" id="ARBA00004651"/>
    </source>
</evidence>
<dbReference type="GO" id="GO:0022857">
    <property type="term" value="F:transmembrane transporter activity"/>
    <property type="evidence" value="ECO:0007669"/>
    <property type="project" value="InterPro"/>
</dbReference>
<feature type="transmembrane region" description="Helical" evidence="7">
    <location>
        <begin position="152"/>
        <end position="172"/>
    </location>
</feature>
<dbReference type="NCBIfam" id="TIGR00711">
    <property type="entry name" value="efflux_EmrB"/>
    <property type="match status" value="1"/>
</dbReference>
<dbReference type="PANTHER" id="PTHR42718:SF46">
    <property type="entry name" value="BLR6921 PROTEIN"/>
    <property type="match status" value="1"/>
</dbReference>
<keyword evidence="4 7" id="KW-0812">Transmembrane</keyword>
<keyword evidence="3" id="KW-1003">Cell membrane</keyword>
<dbReference type="InterPro" id="IPR020846">
    <property type="entry name" value="MFS_dom"/>
</dbReference>
<keyword evidence="6 7" id="KW-0472">Membrane</keyword>
<dbReference type="PANTHER" id="PTHR42718">
    <property type="entry name" value="MAJOR FACILITATOR SUPERFAMILY MULTIDRUG TRANSPORTER MFSC"/>
    <property type="match status" value="1"/>
</dbReference>
<reference evidence="9 10" key="1">
    <citation type="submission" date="2017-04" db="EMBL/GenBank/DDBJ databases">
        <title>Draft Aigarchaeota genome from a New Zealand hot spring.</title>
        <authorList>
            <person name="Reysenbach A.-L."/>
            <person name="Donaho J.A."/>
            <person name="Gerhart J."/>
            <person name="Kelley J.F."/>
            <person name="Kouba K."/>
            <person name="Podar M."/>
            <person name="Stott M."/>
        </authorList>
    </citation>
    <scope>NUCLEOTIDE SEQUENCE [LARGE SCALE GENOMIC DNA]</scope>
    <source>
        <strain evidence="9">NZ13_MG1</strain>
    </source>
</reference>
<dbReference type="InterPro" id="IPR011701">
    <property type="entry name" value="MFS"/>
</dbReference>
<dbReference type="GO" id="GO:0005886">
    <property type="term" value="C:plasma membrane"/>
    <property type="evidence" value="ECO:0007669"/>
    <property type="project" value="UniProtKB-SubCell"/>
</dbReference>
<evidence type="ECO:0000313" key="10">
    <source>
        <dbReference type="Proteomes" id="UP000244066"/>
    </source>
</evidence>